<sequence>MTKIKNFDDYRALVDVVKMHDYRYFGLNCPTISDEEYDAMYFALQEYEEQHADEILPDSPTQQCYSENGNGKRTVARRTACLSMKKLHDAKSVVKYLRAQQKAANINGKGTEVDVEWKFDGETVSLVYRRGRLSEATYGHGKELFGIDCLDHMKYVNGVEGYVEQWKDEDRVELRGEVIISLEEFARYSKAGKSPRSTSNGIMSKKEAVPSECIHLEFHPFRLIMDGVTRHMSAMQALERNGFKTSGFVSALKLEKPDAELEQDIENIVCTAEVKRDALPYPTDGLVFKFDNYDYYDRIGQTDHDAKYNCAFKFRPVFKAVTTYRGHHTTIGEKTGKITYVADFDEVEMNGHRFAHANCGSERTFLQKYLVAGRKIEVSLHGDVIVCVDRKIEDEPAIDENLIIEEKPIIEEESIAIDEEPLVIDESGFVLHPEPHVIEQDINQSQEPEVESEPTPQPKPKRKRNHPQVGEPTLREEREDTSARRKDGKLSVKKVFAGALAVLMAASMFVVVIAFAGAALFFLPMMGDVVKK</sequence>
<evidence type="ECO:0000259" key="8">
    <source>
        <dbReference type="SMART" id="SM00532"/>
    </source>
</evidence>
<dbReference type="EC" id="6.5.1.2" evidence="1"/>
<keyword evidence="4" id="KW-0520">NAD</keyword>
<evidence type="ECO:0000256" key="1">
    <source>
        <dbReference type="ARBA" id="ARBA00012722"/>
    </source>
</evidence>
<accession>A0A8S5PZW8</accession>
<dbReference type="Gene3D" id="3.30.470.30">
    <property type="entry name" value="DNA ligase/mRNA capping enzyme"/>
    <property type="match status" value="1"/>
</dbReference>
<feature type="transmembrane region" description="Helical" evidence="7">
    <location>
        <begin position="495"/>
        <end position="523"/>
    </location>
</feature>
<name>A0A8S5PZW8_9CAUD</name>
<comment type="catalytic activity">
    <reaction evidence="5">
        <text>NAD(+) + (deoxyribonucleotide)n-3'-hydroxyl + 5'-phospho-(deoxyribonucleotide)m = (deoxyribonucleotide)n+m + AMP + beta-nicotinamide D-nucleotide.</text>
        <dbReference type="EC" id="6.5.1.2"/>
    </reaction>
</comment>
<dbReference type="GO" id="GO:0003911">
    <property type="term" value="F:DNA ligase (NAD+) activity"/>
    <property type="evidence" value="ECO:0007669"/>
    <property type="project" value="InterPro"/>
</dbReference>
<dbReference type="InterPro" id="IPR012340">
    <property type="entry name" value="NA-bd_OB-fold"/>
</dbReference>
<evidence type="ECO:0000256" key="4">
    <source>
        <dbReference type="ARBA" id="ARBA00023027"/>
    </source>
</evidence>
<feature type="compositionally biased region" description="Basic and acidic residues" evidence="6">
    <location>
        <begin position="473"/>
        <end position="487"/>
    </location>
</feature>
<evidence type="ECO:0000313" key="9">
    <source>
        <dbReference type="EMBL" id="DAE12113.1"/>
    </source>
</evidence>
<reference evidence="9" key="1">
    <citation type="journal article" date="2021" name="Proc. Natl. Acad. Sci. U.S.A.">
        <title>A Catalog of Tens of Thousands of Viruses from Human Metagenomes Reveals Hidden Associations with Chronic Diseases.</title>
        <authorList>
            <person name="Tisza M.J."/>
            <person name="Buck C.B."/>
        </authorList>
    </citation>
    <scope>NUCLEOTIDE SEQUENCE</scope>
    <source>
        <strain evidence="9">CtMOb8</strain>
    </source>
</reference>
<dbReference type="Gene3D" id="1.10.287.610">
    <property type="entry name" value="Helix hairpin bin"/>
    <property type="match status" value="1"/>
</dbReference>
<dbReference type="SMART" id="SM00532">
    <property type="entry name" value="LIGANc"/>
    <property type="match status" value="1"/>
</dbReference>
<evidence type="ECO:0000256" key="3">
    <source>
        <dbReference type="ARBA" id="ARBA00022705"/>
    </source>
</evidence>
<evidence type="ECO:0000256" key="5">
    <source>
        <dbReference type="ARBA" id="ARBA00034005"/>
    </source>
</evidence>
<dbReference type="EMBL" id="BK015544">
    <property type="protein sequence ID" value="DAE12113.1"/>
    <property type="molecule type" value="Genomic_DNA"/>
</dbReference>
<keyword evidence="7" id="KW-0472">Membrane</keyword>
<feature type="region of interest" description="Disordered" evidence="6">
    <location>
        <begin position="441"/>
        <end position="487"/>
    </location>
</feature>
<protein>
    <recommendedName>
        <fullName evidence="1">DNA ligase (NAD(+))</fullName>
        <ecNumber evidence="1">6.5.1.2</ecNumber>
    </recommendedName>
</protein>
<keyword evidence="2 9" id="KW-0436">Ligase</keyword>
<dbReference type="SUPFAM" id="SSF56091">
    <property type="entry name" value="DNA ligase/mRNA capping enzyme, catalytic domain"/>
    <property type="match status" value="1"/>
</dbReference>
<feature type="domain" description="NAD-dependent DNA ligase N-terminal" evidence="8">
    <location>
        <begin position="5"/>
        <end position="501"/>
    </location>
</feature>
<dbReference type="Pfam" id="PF01653">
    <property type="entry name" value="DNA_ligase_aden"/>
    <property type="match status" value="1"/>
</dbReference>
<organism evidence="9">
    <name type="scientific">Siphoviridae sp. ctMOb8</name>
    <dbReference type="NCBI Taxonomy" id="2825460"/>
    <lineage>
        <taxon>Viruses</taxon>
        <taxon>Duplodnaviria</taxon>
        <taxon>Heunggongvirae</taxon>
        <taxon>Uroviricota</taxon>
        <taxon>Caudoviricetes</taxon>
    </lineage>
</organism>
<dbReference type="Gene3D" id="2.40.50.140">
    <property type="entry name" value="Nucleic acid-binding proteins"/>
    <property type="match status" value="1"/>
</dbReference>
<evidence type="ECO:0000256" key="7">
    <source>
        <dbReference type="SAM" id="Phobius"/>
    </source>
</evidence>
<evidence type="ECO:0000256" key="2">
    <source>
        <dbReference type="ARBA" id="ARBA00022598"/>
    </source>
</evidence>
<dbReference type="InterPro" id="IPR013839">
    <property type="entry name" value="DNAligase_adenylation"/>
</dbReference>
<evidence type="ECO:0000256" key="6">
    <source>
        <dbReference type="SAM" id="MobiDB-lite"/>
    </source>
</evidence>
<keyword evidence="7" id="KW-1133">Transmembrane helix</keyword>
<proteinExistence type="predicted"/>
<keyword evidence="7" id="KW-0812">Transmembrane</keyword>
<dbReference type="InterPro" id="IPR013840">
    <property type="entry name" value="DNAligase_N"/>
</dbReference>
<keyword evidence="3" id="KW-0235">DNA replication</keyword>